<accession>A0AAV1SPN0</accession>
<dbReference type="AlphaFoldDB" id="A0AAV1SPN0"/>
<evidence type="ECO:0000313" key="2">
    <source>
        <dbReference type="Proteomes" id="UP001314170"/>
    </source>
</evidence>
<keyword evidence="2" id="KW-1185">Reference proteome</keyword>
<evidence type="ECO:0000313" key="1">
    <source>
        <dbReference type="EMBL" id="CAK7353998.1"/>
    </source>
</evidence>
<dbReference type="EMBL" id="CAWUPB010001194">
    <property type="protein sequence ID" value="CAK7353998.1"/>
    <property type="molecule type" value="Genomic_DNA"/>
</dbReference>
<proteinExistence type="predicted"/>
<organism evidence="1 2">
    <name type="scientific">Dovyalis caffra</name>
    <dbReference type="NCBI Taxonomy" id="77055"/>
    <lineage>
        <taxon>Eukaryota</taxon>
        <taxon>Viridiplantae</taxon>
        <taxon>Streptophyta</taxon>
        <taxon>Embryophyta</taxon>
        <taxon>Tracheophyta</taxon>
        <taxon>Spermatophyta</taxon>
        <taxon>Magnoliopsida</taxon>
        <taxon>eudicotyledons</taxon>
        <taxon>Gunneridae</taxon>
        <taxon>Pentapetalae</taxon>
        <taxon>rosids</taxon>
        <taxon>fabids</taxon>
        <taxon>Malpighiales</taxon>
        <taxon>Salicaceae</taxon>
        <taxon>Flacourtieae</taxon>
        <taxon>Dovyalis</taxon>
    </lineage>
</organism>
<dbReference type="Proteomes" id="UP001314170">
    <property type="component" value="Unassembled WGS sequence"/>
</dbReference>
<gene>
    <name evidence="1" type="ORF">DCAF_LOCUS25015</name>
</gene>
<reference evidence="1 2" key="1">
    <citation type="submission" date="2024-01" db="EMBL/GenBank/DDBJ databases">
        <authorList>
            <person name="Waweru B."/>
        </authorList>
    </citation>
    <scope>NUCLEOTIDE SEQUENCE [LARGE SCALE GENOMIC DNA]</scope>
</reference>
<sequence length="128" mass="14601">MTLVHIWLQTFQVKPELTLILRFSSSLSSSMARRGTPSYANCMHDLLPRIRACFIKTMPFMNLEEQAYQRGDGEGEIYYVGGQGWSGFNYIDLAWGNFGTLVVPKQMESGNAATAMRFSLEHNVWQRV</sequence>
<protein>
    <submittedName>
        <fullName evidence="1">Uncharacterized protein</fullName>
    </submittedName>
</protein>
<comment type="caution">
    <text evidence="1">The sequence shown here is derived from an EMBL/GenBank/DDBJ whole genome shotgun (WGS) entry which is preliminary data.</text>
</comment>
<name>A0AAV1SPN0_9ROSI</name>